<accession>W6ZK69</accession>
<dbReference type="OrthoDB" id="10354520at2759"/>
<reference evidence="1 2" key="1">
    <citation type="journal article" date="2013" name="PLoS Genet.">
        <title>Comparative genome structure, secondary metabolite, and effector coding capacity across Cochliobolus pathogens.</title>
        <authorList>
            <person name="Condon B.J."/>
            <person name="Leng Y."/>
            <person name="Wu D."/>
            <person name="Bushley K.E."/>
            <person name="Ohm R.A."/>
            <person name="Otillar R."/>
            <person name="Martin J."/>
            <person name="Schackwitz W."/>
            <person name="Grimwood J."/>
            <person name="MohdZainudin N."/>
            <person name="Xue C."/>
            <person name="Wang R."/>
            <person name="Manning V.A."/>
            <person name="Dhillon B."/>
            <person name="Tu Z.J."/>
            <person name="Steffenson B.J."/>
            <person name="Salamov A."/>
            <person name="Sun H."/>
            <person name="Lowry S."/>
            <person name="LaButti K."/>
            <person name="Han J."/>
            <person name="Copeland A."/>
            <person name="Lindquist E."/>
            <person name="Barry K."/>
            <person name="Schmutz J."/>
            <person name="Baker S.E."/>
            <person name="Ciuffetti L.M."/>
            <person name="Grigoriev I.V."/>
            <person name="Zhong S."/>
            <person name="Turgeon B.G."/>
        </authorList>
    </citation>
    <scope>NUCLEOTIDE SEQUENCE [LARGE SCALE GENOMIC DNA]</scope>
    <source>
        <strain evidence="1 2">ATCC 44560</strain>
    </source>
</reference>
<keyword evidence="2" id="KW-1185">Reference proteome</keyword>
<dbReference type="KEGG" id="bor:COCMIDRAFT_44724"/>
<evidence type="ECO:0000313" key="2">
    <source>
        <dbReference type="Proteomes" id="UP000054032"/>
    </source>
</evidence>
<feature type="non-terminal residue" evidence="1">
    <location>
        <position position="1"/>
    </location>
</feature>
<protein>
    <submittedName>
        <fullName evidence="1">Uncharacterized protein</fullName>
    </submittedName>
</protein>
<dbReference type="GeneID" id="19124246"/>
<organism evidence="1 2">
    <name type="scientific">Bipolaris oryzae ATCC 44560</name>
    <dbReference type="NCBI Taxonomy" id="930090"/>
    <lineage>
        <taxon>Eukaryota</taxon>
        <taxon>Fungi</taxon>
        <taxon>Dikarya</taxon>
        <taxon>Ascomycota</taxon>
        <taxon>Pezizomycotina</taxon>
        <taxon>Dothideomycetes</taxon>
        <taxon>Pleosporomycetidae</taxon>
        <taxon>Pleosporales</taxon>
        <taxon>Pleosporineae</taxon>
        <taxon>Pleosporaceae</taxon>
        <taxon>Bipolaris</taxon>
    </lineage>
</organism>
<dbReference type="HOGENOM" id="CLU_3111822_0_0_1"/>
<dbReference type="AlphaFoldDB" id="W6ZK69"/>
<dbReference type="RefSeq" id="XP_007685592.1">
    <property type="nucleotide sequence ID" value="XM_007687402.1"/>
</dbReference>
<name>W6ZK69_COCMI</name>
<gene>
    <name evidence="1" type="ORF">COCMIDRAFT_44724</name>
</gene>
<dbReference type="Proteomes" id="UP000054032">
    <property type="component" value="Unassembled WGS sequence"/>
</dbReference>
<dbReference type="EMBL" id="KI963947">
    <property type="protein sequence ID" value="EUC47844.1"/>
    <property type="molecule type" value="Genomic_DNA"/>
</dbReference>
<proteinExistence type="predicted"/>
<sequence length="51" mass="6152">GYYAIKLRDQTKTPKVTGSKKPKYTTIVQDHRTNNLLKRIYSERKQTLKRW</sequence>
<evidence type="ECO:0000313" key="1">
    <source>
        <dbReference type="EMBL" id="EUC47844.1"/>
    </source>
</evidence>
<feature type="non-terminal residue" evidence="1">
    <location>
        <position position="51"/>
    </location>
</feature>